<dbReference type="CDD" id="cd04496">
    <property type="entry name" value="SSB_OBF"/>
    <property type="match status" value="1"/>
</dbReference>
<dbReference type="PROSITE" id="PS50935">
    <property type="entry name" value="SSB"/>
    <property type="match status" value="1"/>
</dbReference>
<proteinExistence type="inferred from homology"/>
<comment type="subunit">
    <text evidence="2">Homotetramer.</text>
</comment>
<dbReference type="AlphaFoldDB" id="A0A444IQ37"/>
<dbReference type="Proteomes" id="UP000287853">
    <property type="component" value="Unassembled WGS sequence"/>
</dbReference>
<keyword evidence="1 2" id="KW-0238">DNA-binding</keyword>
<sequence>MLNKAMLIGNLGADPELRYTQSGVAVASFNVATTRRWKDKEGQQQEETEWHKIVAWQRLGEICNEYLHKGSKVYVEGRLQTRKWQDQSGNDRYTTEIVASDVQFLTPRGEGGGGYSGGGSTSGSGGGGGYDPGPAGGSSSSSSNKNSPAGSGYDDFAGGQSGGQTGGGTGSDVPF</sequence>
<gene>
    <name evidence="5" type="ORF">H206_03220</name>
</gene>
<feature type="compositionally biased region" description="Gly residues" evidence="4">
    <location>
        <begin position="159"/>
        <end position="175"/>
    </location>
</feature>
<dbReference type="NCBIfam" id="TIGR00621">
    <property type="entry name" value="ssb"/>
    <property type="match status" value="1"/>
</dbReference>
<feature type="region of interest" description="Disordered" evidence="4">
    <location>
        <begin position="98"/>
        <end position="175"/>
    </location>
</feature>
<evidence type="ECO:0000256" key="4">
    <source>
        <dbReference type="SAM" id="MobiDB-lite"/>
    </source>
</evidence>
<dbReference type="GO" id="GO:0006260">
    <property type="term" value="P:DNA replication"/>
    <property type="evidence" value="ECO:0007669"/>
    <property type="project" value="InterPro"/>
</dbReference>
<dbReference type="PANTHER" id="PTHR10302">
    <property type="entry name" value="SINGLE-STRANDED DNA-BINDING PROTEIN"/>
    <property type="match status" value="1"/>
</dbReference>
<evidence type="ECO:0000256" key="1">
    <source>
        <dbReference type="ARBA" id="ARBA00023125"/>
    </source>
</evidence>
<dbReference type="GO" id="GO:0009295">
    <property type="term" value="C:nucleoid"/>
    <property type="evidence" value="ECO:0007669"/>
    <property type="project" value="TreeGrafter"/>
</dbReference>
<dbReference type="SUPFAM" id="SSF50249">
    <property type="entry name" value="Nucleic acid-binding proteins"/>
    <property type="match status" value="1"/>
</dbReference>
<evidence type="ECO:0000313" key="6">
    <source>
        <dbReference type="Proteomes" id="UP000287853"/>
    </source>
</evidence>
<accession>A0A444IQ37</accession>
<comment type="caution">
    <text evidence="5">The sequence shown here is derived from an EMBL/GenBank/DDBJ whole genome shotgun (WGS) entry which is preliminary data.</text>
</comment>
<dbReference type="Pfam" id="PF00436">
    <property type="entry name" value="SSB"/>
    <property type="match status" value="1"/>
</dbReference>
<comment type="caution">
    <text evidence="2">Lacks conserved residue(s) required for the propagation of feature annotation.</text>
</comment>
<feature type="compositionally biased region" description="Low complexity" evidence="4">
    <location>
        <begin position="137"/>
        <end position="152"/>
    </location>
</feature>
<dbReference type="Gene3D" id="2.40.50.140">
    <property type="entry name" value="Nucleic acid-binding proteins"/>
    <property type="match status" value="1"/>
</dbReference>
<protein>
    <recommendedName>
        <fullName evidence="2 3">Single-stranded DNA-binding protein</fullName>
        <shortName evidence="2">SSB</shortName>
    </recommendedName>
</protein>
<organism evidence="5 6">
    <name type="scientific">Candidatus Electrothrix aarhusensis</name>
    <dbReference type="NCBI Taxonomy" id="1859131"/>
    <lineage>
        <taxon>Bacteria</taxon>
        <taxon>Pseudomonadati</taxon>
        <taxon>Thermodesulfobacteriota</taxon>
        <taxon>Desulfobulbia</taxon>
        <taxon>Desulfobulbales</taxon>
        <taxon>Desulfobulbaceae</taxon>
        <taxon>Candidatus Electrothrix</taxon>
    </lineage>
</organism>
<dbReference type="InterPro" id="IPR012340">
    <property type="entry name" value="NA-bd_OB-fold"/>
</dbReference>
<name>A0A444IQ37_9BACT</name>
<feature type="compositionally biased region" description="Gly residues" evidence="4">
    <location>
        <begin position="109"/>
        <end position="136"/>
    </location>
</feature>
<evidence type="ECO:0000256" key="2">
    <source>
        <dbReference type="HAMAP-Rule" id="MF_00984"/>
    </source>
</evidence>
<dbReference type="HAMAP" id="MF_00984">
    <property type="entry name" value="SSB"/>
    <property type="match status" value="1"/>
</dbReference>
<evidence type="ECO:0000313" key="5">
    <source>
        <dbReference type="EMBL" id="RWX42922.1"/>
    </source>
</evidence>
<dbReference type="GO" id="GO:0003697">
    <property type="term" value="F:single-stranded DNA binding"/>
    <property type="evidence" value="ECO:0007669"/>
    <property type="project" value="UniProtKB-UniRule"/>
</dbReference>
<dbReference type="PANTHER" id="PTHR10302:SF27">
    <property type="entry name" value="SINGLE-STRANDED DNA-BINDING PROTEIN"/>
    <property type="match status" value="1"/>
</dbReference>
<dbReference type="InterPro" id="IPR000424">
    <property type="entry name" value="Primosome_PriB/ssb"/>
</dbReference>
<evidence type="ECO:0000256" key="3">
    <source>
        <dbReference type="RuleBase" id="RU000524"/>
    </source>
</evidence>
<keyword evidence="6" id="KW-1185">Reference proteome</keyword>
<reference evidence="5 6" key="1">
    <citation type="submission" date="2017-01" db="EMBL/GenBank/DDBJ databases">
        <title>The cable genome- insights into the physiology and evolution of filamentous bacteria capable of sulfide oxidation via long distance electron transfer.</title>
        <authorList>
            <person name="Schreiber L."/>
            <person name="Bjerg J.T."/>
            <person name="Boggild A."/>
            <person name="Van De Vossenberg J."/>
            <person name="Meysman F."/>
            <person name="Nielsen L.P."/>
            <person name="Schramm A."/>
            <person name="Kjeldsen K.U."/>
        </authorList>
    </citation>
    <scope>NUCLEOTIDE SEQUENCE [LARGE SCALE GENOMIC DNA]</scope>
    <source>
        <strain evidence="5">MCF</strain>
    </source>
</reference>
<dbReference type="InterPro" id="IPR011344">
    <property type="entry name" value="ssDNA-bd"/>
</dbReference>
<dbReference type="EMBL" id="MTKO01000137">
    <property type="protein sequence ID" value="RWX42922.1"/>
    <property type="molecule type" value="Genomic_DNA"/>
</dbReference>